<feature type="non-terminal residue" evidence="1">
    <location>
        <position position="1"/>
    </location>
</feature>
<proteinExistence type="predicted"/>
<evidence type="ECO:0000313" key="1">
    <source>
        <dbReference type="EMBL" id="CAG8790235.1"/>
    </source>
</evidence>
<evidence type="ECO:0000313" key="2">
    <source>
        <dbReference type="Proteomes" id="UP000789759"/>
    </source>
</evidence>
<dbReference type="EMBL" id="CAJVQA010026831">
    <property type="protein sequence ID" value="CAG8790235.1"/>
    <property type="molecule type" value="Genomic_DNA"/>
</dbReference>
<dbReference type="Gene3D" id="3.30.420.10">
    <property type="entry name" value="Ribonuclease H-like superfamily/Ribonuclease H"/>
    <property type="match status" value="1"/>
</dbReference>
<comment type="caution">
    <text evidence="1">The sequence shown here is derived from an EMBL/GenBank/DDBJ whole genome shotgun (WGS) entry which is preliminary data.</text>
</comment>
<dbReference type="GO" id="GO:0003676">
    <property type="term" value="F:nucleic acid binding"/>
    <property type="evidence" value="ECO:0007669"/>
    <property type="project" value="InterPro"/>
</dbReference>
<dbReference type="AlphaFoldDB" id="A0A9N9JPR2"/>
<name>A0A9N9JPR2_9GLOM</name>
<organism evidence="1 2">
    <name type="scientific">Cetraspora pellucida</name>
    <dbReference type="NCBI Taxonomy" id="1433469"/>
    <lineage>
        <taxon>Eukaryota</taxon>
        <taxon>Fungi</taxon>
        <taxon>Fungi incertae sedis</taxon>
        <taxon>Mucoromycota</taxon>
        <taxon>Glomeromycotina</taxon>
        <taxon>Glomeromycetes</taxon>
        <taxon>Diversisporales</taxon>
        <taxon>Gigasporaceae</taxon>
        <taxon>Cetraspora</taxon>
    </lineage>
</organism>
<accession>A0A9N9JPR2</accession>
<keyword evidence="2" id="KW-1185">Reference proteome</keyword>
<dbReference type="InterPro" id="IPR036397">
    <property type="entry name" value="RNaseH_sf"/>
</dbReference>
<feature type="non-terminal residue" evidence="1">
    <location>
        <position position="136"/>
    </location>
</feature>
<protein>
    <submittedName>
        <fullName evidence="1">19539_t:CDS:1</fullName>
    </submittedName>
</protein>
<gene>
    <name evidence="1" type="ORF">CPELLU_LOCUS16961</name>
</gene>
<dbReference type="OrthoDB" id="2425021at2759"/>
<dbReference type="Proteomes" id="UP000789759">
    <property type="component" value="Unassembled WGS sequence"/>
</dbReference>
<sequence length="136" mass="16260">PRRPQTQGLVKKINFVLKDKLGKWLEDYQNKNDDLYWIVGLATIVHSMNLSICHTTNKRLFELVFDYEPYSNCILLDQIWSQGIRNNKIISDNVQIEEYYDIQFDNNNEDNIQIENDKDDDINNMFNKNWSENLLQ</sequence>
<reference evidence="1" key="1">
    <citation type="submission" date="2021-06" db="EMBL/GenBank/DDBJ databases">
        <authorList>
            <person name="Kallberg Y."/>
            <person name="Tangrot J."/>
            <person name="Rosling A."/>
        </authorList>
    </citation>
    <scope>NUCLEOTIDE SEQUENCE</scope>
    <source>
        <strain evidence="1">FL966</strain>
    </source>
</reference>